<dbReference type="EMBL" id="SZVO01000002">
    <property type="protein sequence ID" value="TKT93487.1"/>
    <property type="molecule type" value="Genomic_DNA"/>
</dbReference>
<accession>A0A4U6DAY3</accession>
<name>A0A4U6DAY3_9BACT</name>
<protein>
    <submittedName>
        <fullName evidence="1">Uncharacterized protein</fullName>
    </submittedName>
</protein>
<evidence type="ECO:0000313" key="1">
    <source>
        <dbReference type="EMBL" id="TKT93487.1"/>
    </source>
</evidence>
<organism evidence="1 2">
    <name type="scientific">Dyadobacter frigoris</name>
    <dbReference type="NCBI Taxonomy" id="2576211"/>
    <lineage>
        <taxon>Bacteria</taxon>
        <taxon>Pseudomonadati</taxon>
        <taxon>Bacteroidota</taxon>
        <taxon>Cytophagia</taxon>
        <taxon>Cytophagales</taxon>
        <taxon>Spirosomataceae</taxon>
        <taxon>Dyadobacter</taxon>
    </lineage>
</organism>
<comment type="caution">
    <text evidence="1">The sequence shown here is derived from an EMBL/GenBank/DDBJ whole genome shotgun (WGS) entry which is preliminary data.</text>
</comment>
<gene>
    <name evidence="1" type="ORF">FDK13_06460</name>
</gene>
<keyword evidence="2" id="KW-1185">Reference proteome</keyword>
<sequence>MKSLLEVDITLDQVLAMVKQLPVNEKALLSKELEKDAIESKLSKLLGTVETDELSLDTINEESEIVRQQIYES</sequence>
<dbReference type="AlphaFoldDB" id="A0A4U6DAY3"/>
<dbReference type="OrthoDB" id="1122131at2"/>
<reference evidence="1 2" key="1">
    <citation type="submission" date="2019-05" db="EMBL/GenBank/DDBJ databases">
        <title>Dyadobacter AR-3-8 sp. nov., isolated from arctic soil.</title>
        <authorList>
            <person name="Chaudhary D.K."/>
        </authorList>
    </citation>
    <scope>NUCLEOTIDE SEQUENCE [LARGE SCALE GENOMIC DNA]</scope>
    <source>
        <strain evidence="1 2">AR-3-8</strain>
    </source>
</reference>
<dbReference type="RefSeq" id="WP_137339162.1">
    <property type="nucleotide sequence ID" value="NZ_BSQH01000017.1"/>
</dbReference>
<evidence type="ECO:0000313" key="2">
    <source>
        <dbReference type="Proteomes" id="UP000304900"/>
    </source>
</evidence>
<dbReference type="Proteomes" id="UP000304900">
    <property type="component" value="Unassembled WGS sequence"/>
</dbReference>
<proteinExistence type="predicted"/>
<dbReference type="NCBIfam" id="NF047401">
    <property type="entry name" value="TA_anti_VapB15"/>
    <property type="match status" value="1"/>
</dbReference>